<dbReference type="PROSITE" id="PS51318">
    <property type="entry name" value="TAT"/>
    <property type="match status" value="1"/>
</dbReference>
<protein>
    <submittedName>
        <fullName evidence="8">Alpha/beta hydrolase</fullName>
    </submittedName>
</protein>
<dbReference type="Proteomes" id="UP000217889">
    <property type="component" value="Chromosome"/>
</dbReference>
<gene>
    <name evidence="8" type="ORF">CFK41_03900</name>
</gene>
<evidence type="ECO:0000256" key="3">
    <source>
        <dbReference type="ARBA" id="ARBA00022801"/>
    </source>
</evidence>
<dbReference type="PANTHER" id="PTHR43248">
    <property type="entry name" value="2-SUCCINYL-6-HYDROXY-2,4-CYCLOHEXADIENE-1-CARBOXYLATE SYNTHASE"/>
    <property type="match status" value="1"/>
</dbReference>
<feature type="signal peptide" evidence="5">
    <location>
        <begin position="1"/>
        <end position="31"/>
    </location>
</feature>
<keyword evidence="2 5" id="KW-0732">Signal</keyword>
<evidence type="ECO:0000256" key="1">
    <source>
        <dbReference type="ARBA" id="ARBA00010088"/>
    </source>
</evidence>
<evidence type="ECO:0000259" key="6">
    <source>
        <dbReference type="Pfam" id="PF00561"/>
    </source>
</evidence>
<feature type="domain" description="AB hydrolase-1" evidence="6">
    <location>
        <begin position="144"/>
        <end position="316"/>
    </location>
</feature>
<reference evidence="8 9" key="1">
    <citation type="journal article" date="2014" name="Int. J. Syst. Evol. Microbiol.">
        <title>Brachybacterium ginsengisoli sp. nov., isolated from soil of a ginseng field.</title>
        <authorList>
            <person name="Hoang V.A."/>
            <person name="Kim Y.J."/>
            <person name="Nguyen N.L."/>
            <person name="Yang D.C."/>
        </authorList>
    </citation>
    <scope>NUCLEOTIDE SEQUENCE [LARGE SCALE GENOMIC DNA]</scope>
    <source>
        <strain evidence="8 9">DCY80</strain>
    </source>
</reference>
<dbReference type="PROSITE" id="PS51257">
    <property type="entry name" value="PROKAR_LIPOPROTEIN"/>
    <property type="match status" value="1"/>
</dbReference>
<evidence type="ECO:0000256" key="2">
    <source>
        <dbReference type="ARBA" id="ARBA00022729"/>
    </source>
</evidence>
<dbReference type="Pfam" id="PF00561">
    <property type="entry name" value="Abhydrolase_1"/>
    <property type="match status" value="1"/>
</dbReference>
<dbReference type="InterPro" id="IPR006311">
    <property type="entry name" value="TAT_signal"/>
</dbReference>
<evidence type="ECO:0000313" key="9">
    <source>
        <dbReference type="Proteomes" id="UP000217889"/>
    </source>
</evidence>
<keyword evidence="9" id="KW-1185">Reference proteome</keyword>
<name>A0A291GUV8_9MICO</name>
<dbReference type="Pfam" id="PF08386">
    <property type="entry name" value="Abhydrolase_4"/>
    <property type="match status" value="1"/>
</dbReference>
<dbReference type="InterPro" id="IPR013595">
    <property type="entry name" value="Pept_S33_TAP-like_C"/>
</dbReference>
<evidence type="ECO:0000256" key="5">
    <source>
        <dbReference type="SAM" id="SignalP"/>
    </source>
</evidence>
<dbReference type="PANTHER" id="PTHR43248:SF29">
    <property type="entry name" value="TRIPEPTIDYL AMINOPEPTIDASE"/>
    <property type="match status" value="1"/>
</dbReference>
<feature type="compositionally biased region" description="Low complexity" evidence="4">
    <location>
        <begin position="34"/>
        <end position="57"/>
    </location>
</feature>
<keyword evidence="3 8" id="KW-0378">Hydrolase</keyword>
<dbReference type="SUPFAM" id="SSF53474">
    <property type="entry name" value="alpha/beta-Hydrolases"/>
    <property type="match status" value="1"/>
</dbReference>
<dbReference type="EMBL" id="CP023564">
    <property type="protein sequence ID" value="ATG54011.1"/>
    <property type="molecule type" value="Genomic_DNA"/>
</dbReference>
<evidence type="ECO:0000259" key="7">
    <source>
        <dbReference type="Pfam" id="PF08386"/>
    </source>
</evidence>
<dbReference type="Gene3D" id="3.40.50.1820">
    <property type="entry name" value="alpha/beta hydrolase"/>
    <property type="match status" value="1"/>
</dbReference>
<evidence type="ECO:0000256" key="4">
    <source>
        <dbReference type="SAM" id="MobiDB-lite"/>
    </source>
</evidence>
<comment type="similarity">
    <text evidence="1">Belongs to the peptidase S33 family.</text>
</comment>
<dbReference type="RefSeq" id="WP_096798490.1">
    <property type="nucleotide sequence ID" value="NZ_CP023564.1"/>
</dbReference>
<dbReference type="KEGG" id="bgg:CFK41_03900"/>
<feature type="region of interest" description="Disordered" evidence="4">
    <location>
        <begin position="34"/>
        <end position="85"/>
    </location>
</feature>
<proteinExistence type="inferred from homology"/>
<dbReference type="InterPro" id="IPR051601">
    <property type="entry name" value="Serine_prot/Carboxylest_S33"/>
</dbReference>
<feature type="domain" description="Peptidase S33 tripeptidyl aminopeptidase-like C-terminal" evidence="7">
    <location>
        <begin position="457"/>
        <end position="550"/>
    </location>
</feature>
<accession>A0A291GUV8</accession>
<feature type="chain" id="PRO_5039477602" evidence="5">
    <location>
        <begin position="32"/>
        <end position="550"/>
    </location>
</feature>
<dbReference type="OrthoDB" id="3252468at2"/>
<dbReference type="AlphaFoldDB" id="A0A291GUV8"/>
<evidence type="ECO:0000313" key="8">
    <source>
        <dbReference type="EMBL" id="ATG54011.1"/>
    </source>
</evidence>
<dbReference type="GO" id="GO:0016787">
    <property type="term" value="F:hydrolase activity"/>
    <property type="evidence" value="ECO:0007669"/>
    <property type="project" value="UniProtKB-KW"/>
</dbReference>
<dbReference type="InterPro" id="IPR029058">
    <property type="entry name" value="AB_hydrolase_fold"/>
</dbReference>
<organism evidence="8 9">
    <name type="scientific">Brachybacterium ginsengisoli</name>
    <dbReference type="NCBI Taxonomy" id="1331682"/>
    <lineage>
        <taxon>Bacteria</taxon>
        <taxon>Bacillati</taxon>
        <taxon>Actinomycetota</taxon>
        <taxon>Actinomycetes</taxon>
        <taxon>Micrococcales</taxon>
        <taxon>Dermabacteraceae</taxon>
        <taxon>Brachybacterium</taxon>
    </lineage>
</organism>
<sequence length="550" mass="56775">MAPPARTRRPLARLAAGAAAALLLLAGCTDAGPAQGDAGASDGAAAKGAAASDGGASDAEDDGPALQAVDPSAAADLPGDPAEDPAYATYYDQQIEWGPCEDVYAEGVECGTLTVPLAWNDPGAGDIDLAVARVKASGESTGSLVTNPGGPGLSGVNALDGLMYSISPAVTASYDVVGFDSRGVYRSEGITCLDDKDLDKYLSGTAEPSSEGTNDEPVDWAARAAEACEAHSGGILPYLDTLSTARDMDVLRAALGEEQLDYLGYSYGTYLGSSYAELYPDRVGRFVLDGAVDPTLTRQQFGAGQAEGFERATEAFLADCLDAGSSCPFHGTEEEAKQQLLDLLAGIDAEPLGTTSVDRELTGAIARSAVLSLMYEDGQWELGREALTAAADGDGSLLLDYSDRSNERGFDGTYRTNAAFAMTAVSCLDRPGLADAEQAAEEAERIAEKYPTFGPVLGGDACAEWPVPPLREPAPITAKGAGPIVVIGTTGDPATPYAWAQNLSAQLDDAVLLTFEGNGHTAYGRSGGCIEKQVDTFLLEGIVPEDGMTC</sequence>
<dbReference type="InterPro" id="IPR000073">
    <property type="entry name" value="AB_hydrolase_1"/>
</dbReference>